<keyword evidence="7" id="KW-0418">Kinase</keyword>
<dbReference type="CDD" id="cd00082">
    <property type="entry name" value="HisKA"/>
    <property type="match status" value="1"/>
</dbReference>
<dbReference type="SMART" id="SM00388">
    <property type="entry name" value="HisKA"/>
    <property type="match status" value="1"/>
</dbReference>
<dbReference type="SUPFAM" id="SSF47384">
    <property type="entry name" value="Homodimeric domain of signal transducing histidine kinase"/>
    <property type="match status" value="1"/>
</dbReference>
<dbReference type="Gene3D" id="1.10.287.130">
    <property type="match status" value="1"/>
</dbReference>
<evidence type="ECO:0000256" key="1">
    <source>
        <dbReference type="ARBA" id="ARBA00000085"/>
    </source>
</evidence>
<evidence type="ECO:0000256" key="8">
    <source>
        <dbReference type="ARBA" id="ARBA00022989"/>
    </source>
</evidence>
<evidence type="ECO:0000256" key="10">
    <source>
        <dbReference type="ARBA" id="ARBA00023136"/>
    </source>
</evidence>
<keyword evidence="10 11" id="KW-0472">Membrane</keyword>
<evidence type="ECO:0000256" key="11">
    <source>
        <dbReference type="SAM" id="Phobius"/>
    </source>
</evidence>
<dbReference type="SMART" id="SM00387">
    <property type="entry name" value="HATPase_c"/>
    <property type="match status" value="1"/>
</dbReference>
<protein>
    <recommendedName>
        <fullName evidence="3">histidine kinase</fullName>
        <ecNumber evidence="3">2.7.13.3</ecNumber>
    </recommendedName>
</protein>
<comment type="subcellular location">
    <subcellularLocation>
        <location evidence="2">Cell membrane</location>
    </subcellularLocation>
</comment>
<dbReference type="Pfam" id="PF00512">
    <property type="entry name" value="HisKA"/>
    <property type="match status" value="1"/>
</dbReference>
<keyword evidence="9" id="KW-0902">Two-component regulatory system</keyword>
<dbReference type="STRING" id="1348253.LK09_02020"/>
<dbReference type="PROSITE" id="PS50109">
    <property type="entry name" value="HIS_KIN"/>
    <property type="match status" value="1"/>
</dbReference>
<dbReference type="InterPro" id="IPR004358">
    <property type="entry name" value="Sig_transdc_His_kin-like_C"/>
</dbReference>
<dbReference type="PRINTS" id="PR00344">
    <property type="entry name" value="BCTRLSENSOR"/>
</dbReference>
<dbReference type="RefSeq" id="WP_039395198.1">
    <property type="nucleotide sequence ID" value="NZ_JTDK01000002.1"/>
</dbReference>
<evidence type="ECO:0000256" key="4">
    <source>
        <dbReference type="ARBA" id="ARBA00022553"/>
    </source>
</evidence>
<dbReference type="InterPro" id="IPR003661">
    <property type="entry name" value="HisK_dim/P_dom"/>
</dbReference>
<comment type="caution">
    <text evidence="13">The sequence shown here is derived from an EMBL/GenBank/DDBJ whole genome shotgun (WGS) entry which is preliminary data.</text>
</comment>
<keyword evidence="8 11" id="KW-1133">Transmembrane helix</keyword>
<dbReference type="CDD" id="cd00075">
    <property type="entry name" value="HATPase"/>
    <property type="match status" value="1"/>
</dbReference>
<evidence type="ECO:0000256" key="7">
    <source>
        <dbReference type="ARBA" id="ARBA00022777"/>
    </source>
</evidence>
<name>A0A0B2ACZ1_9MICO</name>
<feature type="transmembrane region" description="Helical" evidence="11">
    <location>
        <begin position="73"/>
        <end position="96"/>
    </location>
</feature>
<dbReference type="InterPro" id="IPR005467">
    <property type="entry name" value="His_kinase_dom"/>
</dbReference>
<feature type="transmembrane region" description="Helical" evidence="11">
    <location>
        <begin position="27"/>
        <end position="47"/>
    </location>
</feature>
<reference evidence="13 14" key="1">
    <citation type="submission" date="2014-11" db="EMBL/GenBank/DDBJ databases">
        <title>Genome sequence of Microbacterium mangrovi MUSC 115(T).</title>
        <authorList>
            <person name="Lee L.-H."/>
        </authorList>
    </citation>
    <scope>NUCLEOTIDE SEQUENCE [LARGE SCALE GENOMIC DNA]</scope>
    <source>
        <strain evidence="13 14">MUSC 115</strain>
    </source>
</reference>
<dbReference type="SUPFAM" id="SSF55874">
    <property type="entry name" value="ATPase domain of HSP90 chaperone/DNA topoisomerase II/histidine kinase"/>
    <property type="match status" value="1"/>
</dbReference>
<dbReference type="InterPro" id="IPR036097">
    <property type="entry name" value="HisK_dim/P_sf"/>
</dbReference>
<dbReference type="Proteomes" id="UP000031030">
    <property type="component" value="Unassembled WGS sequence"/>
</dbReference>
<dbReference type="PANTHER" id="PTHR45436">
    <property type="entry name" value="SENSOR HISTIDINE KINASE YKOH"/>
    <property type="match status" value="1"/>
</dbReference>
<evidence type="ECO:0000256" key="2">
    <source>
        <dbReference type="ARBA" id="ARBA00004236"/>
    </source>
</evidence>
<comment type="catalytic activity">
    <reaction evidence="1">
        <text>ATP + protein L-histidine = ADP + protein N-phospho-L-histidine.</text>
        <dbReference type="EC" id="2.7.13.3"/>
    </reaction>
</comment>
<keyword evidence="4" id="KW-0597">Phosphoprotein</keyword>
<dbReference type="AlphaFoldDB" id="A0A0B2ACZ1"/>
<dbReference type="OrthoDB" id="9786919at2"/>
<dbReference type="GO" id="GO:0005886">
    <property type="term" value="C:plasma membrane"/>
    <property type="evidence" value="ECO:0007669"/>
    <property type="project" value="UniProtKB-SubCell"/>
</dbReference>
<dbReference type="Gene3D" id="3.30.565.10">
    <property type="entry name" value="Histidine kinase-like ATPase, C-terminal domain"/>
    <property type="match status" value="1"/>
</dbReference>
<dbReference type="InterPro" id="IPR003594">
    <property type="entry name" value="HATPase_dom"/>
</dbReference>
<dbReference type="GO" id="GO:0000155">
    <property type="term" value="F:phosphorelay sensor kinase activity"/>
    <property type="evidence" value="ECO:0007669"/>
    <property type="project" value="InterPro"/>
</dbReference>
<organism evidence="13 14">
    <name type="scientific">Microbacterium mangrovi</name>
    <dbReference type="NCBI Taxonomy" id="1348253"/>
    <lineage>
        <taxon>Bacteria</taxon>
        <taxon>Bacillati</taxon>
        <taxon>Actinomycetota</taxon>
        <taxon>Actinomycetes</taxon>
        <taxon>Micrococcales</taxon>
        <taxon>Microbacteriaceae</taxon>
        <taxon>Microbacterium</taxon>
    </lineage>
</organism>
<proteinExistence type="predicted"/>
<gene>
    <name evidence="13" type="ORF">LK09_02020</name>
</gene>
<keyword evidence="14" id="KW-1185">Reference proteome</keyword>
<evidence type="ECO:0000256" key="5">
    <source>
        <dbReference type="ARBA" id="ARBA00022679"/>
    </source>
</evidence>
<dbReference type="Pfam" id="PF02518">
    <property type="entry name" value="HATPase_c"/>
    <property type="match status" value="1"/>
</dbReference>
<keyword evidence="6 11" id="KW-0812">Transmembrane</keyword>
<dbReference type="InterPro" id="IPR050428">
    <property type="entry name" value="TCS_sensor_his_kinase"/>
</dbReference>
<evidence type="ECO:0000256" key="3">
    <source>
        <dbReference type="ARBA" id="ARBA00012438"/>
    </source>
</evidence>
<evidence type="ECO:0000256" key="9">
    <source>
        <dbReference type="ARBA" id="ARBA00023012"/>
    </source>
</evidence>
<dbReference type="EC" id="2.7.13.3" evidence="3"/>
<sequence>MTRKSPAQTSADAAAITRASRIVTAQITAVAALIVALVVVVSVIYVVRQSAPRERLEKPPPGQTRIYVDAQTVLAALVIVGVGAIILASLLSWLIARRAVRPLGDALRMQRTFVADASHELRTPLTVISARVEVLKQDLDAGEDPGENLDELRADVAALGDVITDLLLASSPREDTAEPYAVADVIEPAVDDLRLLGTPRGIRLNVTIEPGISTRVPPATLRRSIVALVDNAIAHSPDGSSVEVSAVTAARGRFALAVTDHGPGLQGIDRYRVFERFAHSDAGSTREGFGLGLALVRDLADRNGGRIEVTDTSSSGTTFTLTLPTG</sequence>
<feature type="domain" description="Histidine kinase" evidence="12">
    <location>
        <begin position="116"/>
        <end position="326"/>
    </location>
</feature>
<evidence type="ECO:0000313" key="14">
    <source>
        <dbReference type="Proteomes" id="UP000031030"/>
    </source>
</evidence>
<dbReference type="InterPro" id="IPR036890">
    <property type="entry name" value="HATPase_C_sf"/>
</dbReference>
<keyword evidence="5" id="KW-0808">Transferase</keyword>
<dbReference type="PANTHER" id="PTHR45436:SF5">
    <property type="entry name" value="SENSOR HISTIDINE KINASE TRCS"/>
    <property type="match status" value="1"/>
</dbReference>
<dbReference type="EMBL" id="JTDK01000002">
    <property type="protein sequence ID" value="KHK99452.1"/>
    <property type="molecule type" value="Genomic_DNA"/>
</dbReference>
<accession>A0A0B2ACZ1</accession>
<evidence type="ECO:0000256" key="6">
    <source>
        <dbReference type="ARBA" id="ARBA00022692"/>
    </source>
</evidence>
<evidence type="ECO:0000313" key="13">
    <source>
        <dbReference type="EMBL" id="KHK99452.1"/>
    </source>
</evidence>
<evidence type="ECO:0000259" key="12">
    <source>
        <dbReference type="PROSITE" id="PS50109"/>
    </source>
</evidence>